<evidence type="ECO:0000259" key="1">
    <source>
        <dbReference type="Pfam" id="PF04965"/>
    </source>
</evidence>
<dbReference type="Pfam" id="PF04965">
    <property type="entry name" value="GPW_gp25"/>
    <property type="match status" value="1"/>
</dbReference>
<dbReference type="EMBL" id="JBHSLI010000001">
    <property type="protein sequence ID" value="MFC5292272.1"/>
    <property type="molecule type" value="Genomic_DNA"/>
</dbReference>
<dbReference type="RefSeq" id="WP_260347669.1">
    <property type="nucleotide sequence ID" value="NZ_JAOAOS010000001.1"/>
</dbReference>
<name>A0ABW0EYB2_9HYPH</name>
<dbReference type="InterPro" id="IPR007048">
    <property type="entry name" value="IraD/Gp25-like"/>
</dbReference>
<gene>
    <name evidence="2" type="ORF">ACFPK2_04620</name>
</gene>
<protein>
    <submittedName>
        <fullName evidence="2">GPW/gp25 family protein</fullName>
    </submittedName>
</protein>
<organism evidence="2 3">
    <name type="scientific">Bosea minatitlanensis</name>
    <dbReference type="NCBI Taxonomy" id="128782"/>
    <lineage>
        <taxon>Bacteria</taxon>
        <taxon>Pseudomonadati</taxon>
        <taxon>Pseudomonadota</taxon>
        <taxon>Alphaproteobacteria</taxon>
        <taxon>Hyphomicrobiales</taxon>
        <taxon>Boseaceae</taxon>
        <taxon>Bosea</taxon>
    </lineage>
</organism>
<dbReference type="SUPFAM" id="SSF160719">
    <property type="entry name" value="gpW/gp25-like"/>
    <property type="match status" value="1"/>
</dbReference>
<keyword evidence="3" id="KW-1185">Reference proteome</keyword>
<accession>A0ABW0EYB2</accession>
<dbReference type="Proteomes" id="UP001595976">
    <property type="component" value="Unassembled WGS sequence"/>
</dbReference>
<sequence length="131" mass="14280">MRSGIDRQTGRLLIGWDHCVQSIAVILTTRVGSRVMRRAFGSAALELQDRNATPKRVMQVYAAVAAALKRWEPGFRLQTIRLTRGGADGVFAFEIAGIFFPRGHLGDYSVSETRSVAITANDNGFVEVAAA</sequence>
<evidence type="ECO:0000313" key="2">
    <source>
        <dbReference type="EMBL" id="MFC5292272.1"/>
    </source>
</evidence>
<proteinExistence type="predicted"/>
<dbReference type="Gene3D" id="3.10.450.40">
    <property type="match status" value="1"/>
</dbReference>
<feature type="domain" description="IraD/Gp25-like" evidence="1">
    <location>
        <begin position="20"/>
        <end position="97"/>
    </location>
</feature>
<comment type="caution">
    <text evidence="2">The sequence shown here is derived from an EMBL/GenBank/DDBJ whole genome shotgun (WGS) entry which is preliminary data.</text>
</comment>
<evidence type="ECO:0000313" key="3">
    <source>
        <dbReference type="Proteomes" id="UP001595976"/>
    </source>
</evidence>
<reference evidence="3" key="1">
    <citation type="journal article" date="2019" name="Int. J. Syst. Evol. Microbiol.">
        <title>The Global Catalogue of Microorganisms (GCM) 10K type strain sequencing project: providing services to taxonomists for standard genome sequencing and annotation.</title>
        <authorList>
            <consortium name="The Broad Institute Genomics Platform"/>
            <consortium name="The Broad Institute Genome Sequencing Center for Infectious Disease"/>
            <person name="Wu L."/>
            <person name="Ma J."/>
        </authorList>
    </citation>
    <scope>NUCLEOTIDE SEQUENCE [LARGE SCALE GENOMIC DNA]</scope>
    <source>
        <strain evidence="3">CGMCC 1.15643</strain>
    </source>
</reference>